<dbReference type="PANTHER" id="PTHR11559">
    <property type="entry name" value="CARBOXYLESTERASE"/>
    <property type="match status" value="1"/>
</dbReference>
<evidence type="ECO:0000256" key="3">
    <source>
        <dbReference type="ARBA" id="ARBA00022801"/>
    </source>
</evidence>
<protein>
    <recommendedName>
        <fullName evidence="6">Carboxylic ester hydrolase</fullName>
        <ecNumber evidence="6">3.1.1.-</ecNumber>
    </recommendedName>
</protein>
<dbReference type="InterPro" id="IPR002018">
    <property type="entry name" value="CarbesteraseB"/>
</dbReference>
<dbReference type="OrthoDB" id="19653at2759"/>
<dbReference type="InterPro" id="IPR050309">
    <property type="entry name" value="Type-B_Carboxylest/Lipase"/>
</dbReference>
<feature type="chain" id="PRO_5035489376" description="Carboxylic ester hydrolase" evidence="6">
    <location>
        <begin position="25"/>
        <end position="561"/>
    </location>
</feature>
<dbReference type="Pfam" id="PF00135">
    <property type="entry name" value="COesterase"/>
    <property type="match status" value="1"/>
</dbReference>
<evidence type="ECO:0000256" key="6">
    <source>
        <dbReference type="RuleBase" id="RU361235"/>
    </source>
</evidence>
<dbReference type="PROSITE" id="PS00122">
    <property type="entry name" value="CARBOXYLESTERASE_B_1"/>
    <property type="match status" value="1"/>
</dbReference>
<evidence type="ECO:0000256" key="5">
    <source>
        <dbReference type="ARBA" id="ARBA00023180"/>
    </source>
</evidence>
<evidence type="ECO:0000256" key="4">
    <source>
        <dbReference type="ARBA" id="ARBA00023157"/>
    </source>
</evidence>
<proteinExistence type="inferred from homology"/>
<dbReference type="AlphaFoldDB" id="A0A8K0GFH8"/>
<evidence type="ECO:0000256" key="1">
    <source>
        <dbReference type="ARBA" id="ARBA00005964"/>
    </source>
</evidence>
<evidence type="ECO:0000259" key="7">
    <source>
        <dbReference type="Pfam" id="PF00135"/>
    </source>
</evidence>
<sequence>MKSREMQRFTLLTFVFALLAYISTEENDLIRDTQYGKIRGELVRSAADPTVEFYSFKGVPYARPPTGQYRFKAPYSAKSWSGVRNTTESAEKCVQIADNFNGKGVVGSEDCLYLEIFEPKTARERENQHGPLPVMVWIHGGTFIFGTARSTGSDYLMQKPVVVVTLQYRVNVFGFLSTEDSYAQGNHGLKDQLHALKWVQANIKHFGGDPNKVTIFGESAGGASVLHHLISKKSRGYFHRAISQSGSALNRWSFQFNPREMAFKLGKHFGIETTSSKQLVEKLREIDYKELQIAAFNKSVVGFYTPYYAQPFAPSLEKKSDAAFLSESMFESLEKGEYTKVPYMSGYNTEEGSFAYDYIVNRRANISMYEEHPELLVPNSMNISDDSPCIQEVIHKVKKFYFKDTNVTDPYNWIKFMSQDLFVRGIIKTMDLIYQSLPMYVYLFSYTGGQPTSYFGGVGHYQEIQYLWYPKGPNDIPIESEEDKLTSRRLITLWTNFAITGNPTPKRDELLQNIVWPQFDSTKPYLVFDDNLSIAHNPNKEDTEFWNELYQKCGNPPYIIY</sequence>
<dbReference type="InterPro" id="IPR029058">
    <property type="entry name" value="AB_hydrolase_fold"/>
</dbReference>
<accession>A0A8K0GFH8</accession>
<dbReference type="Gene3D" id="3.40.50.1820">
    <property type="entry name" value="alpha/beta hydrolase"/>
    <property type="match status" value="1"/>
</dbReference>
<keyword evidence="2" id="KW-0719">Serine esterase</keyword>
<name>A0A8K0GFH8_IGNLU</name>
<comment type="caution">
    <text evidence="8">The sequence shown here is derived from an EMBL/GenBank/DDBJ whole genome shotgun (WGS) entry which is preliminary data.</text>
</comment>
<dbReference type="InterPro" id="IPR019826">
    <property type="entry name" value="Carboxylesterase_B_AS"/>
</dbReference>
<organism evidence="8 9">
    <name type="scientific">Ignelater luminosus</name>
    <name type="common">Cucubano</name>
    <name type="synonym">Pyrophorus luminosus</name>
    <dbReference type="NCBI Taxonomy" id="2038154"/>
    <lineage>
        <taxon>Eukaryota</taxon>
        <taxon>Metazoa</taxon>
        <taxon>Ecdysozoa</taxon>
        <taxon>Arthropoda</taxon>
        <taxon>Hexapoda</taxon>
        <taxon>Insecta</taxon>
        <taxon>Pterygota</taxon>
        <taxon>Neoptera</taxon>
        <taxon>Endopterygota</taxon>
        <taxon>Coleoptera</taxon>
        <taxon>Polyphaga</taxon>
        <taxon>Elateriformia</taxon>
        <taxon>Elateroidea</taxon>
        <taxon>Elateridae</taxon>
        <taxon>Agrypninae</taxon>
        <taxon>Pyrophorini</taxon>
        <taxon>Ignelater</taxon>
    </lineage>
</organism>
<evidence type="ECO:0000313" key="9">
    <source>
        <dbReference type="Proteomes" id="UP000801492"/>
    </source>
</evidence>
<gene>
    <name evidence="8" type="ORF">ILUMI_03435</name>
</gene>
<dbReference type="SUPFAM" id="SSF53474">
    <property type="entry name" value="alpha/beta-Hydrolases"/>
    <property type="match status" value="1"/>
</dbReference>
<comment type="similarity">
    <text evidence="1 6">Belongs to the type-B carboxylesterase/lipase family.</text>
</comment>
<keyword evidence="3 6" id="KW-0378">Hydrolase</keyword>
<keyword evidence="5" id="KW-0325">Glycoprotein</keyword>
<feature type="signal peptide" evidence="6">
    <location>
        <begin position="1"/>
        <end position="24"/>
    </location>
</feature>
<feature type="domain" description="Carboxylesterase type B" evidence="7">
    <location>
        <begin position="29"/>
        <end position="546"/>
    </location>
</feature>
<dbReference type="EMBL" id="VTPC01001196">
    <property type="protein sequence ID" value="KAF2902745.1"/>
    <property type="molecule type" value="Genomic_DNA"/>
</dbReference>
<dbReference type="EC" id="3.1.1.-" evidence="6"/>
<keyword evidence="6" id="KW-0732">Signal</keyword>
<evidence type="ECO:0000256" key="2">
    <source>
        <dbReference type="ARBA" id="ARBA00022487"/>
    </source>
</evidence>
<reference evidence="8" key="1">
    <citation type="submission" date="2019-08" db="EMBL/GenBank/DDBJ databases">
        <title>The genome of the North American firefly Photinus pyralis.</title>
        <authorList>
            <consortium name="Photinus pyralis genome working group"/>
            <person name="Fallon T.R."/>
            <person name="Sander Lower S.E."/>
            <person name="Weng J.-K."/>
        </authorList>
    </citation>
    <scope>NUCLEOTIDE SEQUENCE</scope>
    <source>
        <strain evidence="8">TRF0915ILg1</strain>
        <tissue evidence="8">Whole body</tissue>
    </source>
</reference>
<dbReference type="Proteomes" id="UP000801492">
    <property type="component" value="Unassembled WGS sequence"/>
</dbReference>
<keyword evidence="4" id="KW-1015">Disulfide bond</keyword>
<keyword evidence="9" id="KW-1185">Reference proteome</keyword>
<dbReference type="GO" id="GO:0052689">
    <property type="term" value="F:carboxylic ester hydrolase activity"/>
    <property type="evidence" value="ECO:0007669"/>
    <property type="project" value="UniProtKB-KW"/>
</dbReference>
<evidence type="ECO:0000313" key="8">
    <source>
        <dbReference type="EMBL" id="KAF2902745.1"/>
    </source>
</evidence>